<evidence type="ECO:0000313" key="2">
    <source>
        <dbReference type="EMBL" id="APA32341.1"/>
    </source>
</evidence>
<keyword evidence="1" id="KW-1133">Transmembrane helix</keyword>
<dbReference type="RefSeq" id="WP_029613021.1">
    <property type="nucleotide sequence ID" value="NZ_KX353852.1"/>
</dbReference>
<sequence>MNAYLIFSLMVLTHVLCDFYFQSDKCVEDKKYDGYRPLSKLKRFLIAHLLHAFYHSVAIAGVVFSWIFLDSGIKKCDAITCVNALNVLKVAGIVLASHFLIDVLKECISYKYKNYKASLFVVDQIFHLGIIFWVATSFFYAAPYQKISSNIYNELITGVVFIVALLVLIKPASFFITLFISSKTIGGSPGEIKMTKSVLASAYYADLSKIYLDTDDNSLNNLGVTLEKSKTKAESVISYLAAQDLNVDSKKAFLSNDAGKWIGYIERSMIFIFFIFNQAAAIAVIMAIKTAFRFNDLKDDNDSTRSEYIMIGTFLSFFITMIIAGIADFSIKSIWDGVEYKMLDFNIMAFFSKYIL</sequence>
<feature type="transmembrane region" description="Helical" evidence="1">
    <location>
        <begin position="155"/>
        <end position="180"/>
    </location>
</feature>
<proteinExistence type="predicted"/>
<keyword evidence="1" id="KW-0812">Transmembrane</keyword>
<feature type="transmembrane region" description="Helical" evidence="1">
    <location>
        <begin position="269"/>
        <end position="288"/>
    </location>
</feature>
<reference evidence="2" key="1">
    <citation type="submission" date="2016-06" db="EMBL/GenBank/DDBJ databases">
        <title>Sequence analysis of three plasmids from Pseudomonas fragi A22, a psychrophile isolated from soil sample around Arcitc Ocean.</title>
        <authorList>
            <person name="Sun Y."/>
            <person name="Zhai R."/>
            <person name="Jiang Y."/>
            <person name="Jiang Y."/>
            <person name="Shao W."/>
        </authorList>
    </citation>
    <scope>NUCLEOTIDE SEQUENCE</scope>
    <source>
        <strain evidence="2">A22</strain>
        <plasmid evidence="2">pPFL</plasmid>
    </source>
</reference>
<keyword evidence="1" id="KW-0472">Membrane</keyword>
<organism evidence="2">
    <name type="scientific">Pseudomonas fragi</name>
    <dbReference type="NCBI Taxonomy" id="296"/>
    <lineage>
        <taxon>Bacteria</taxon>
        <taxon>Pseudomonadati</taxon>
        <taxon>Pseudomonadota</taxon>
        <taxon>Gammaproteobacteria</taxon>
        <taxon>Pseudomonadales</taxon>
        <taxon>Pseudomonadaceae</taxon>
        <taxon>Pseudomonas</taxon>
    </lineage>
</organism>
<geneLocation type="plasmid" evidence="2">
    <name>pPFL</name>
</geneLocation>
<keyword evidence="2" id="KW-0614">Plasmid</keyword>
<dbReference type="InterPro" id="IPR021737">
    <property type="entry name" value="Phage_phiKZ_Orf197"/>
</dbReference>
<protein>
    <submittedName>
        <fullName evidence="2">Putative transmemberane protein</fullName>
    </submittedName>
</protein>
<feature type="transmembrane region" description="Helical" evidence="1">
    <location>
        <begin position="44"/>
        <end position="67"/>
    </location>
</feature>
<dbReference type="AlphaFoldDB" id="A0A1I9WJM2"/>
<feature type="transmembrane region" description="Helical" evidence="1">
    <location>
        <begin position="87"/>
        <end position="104"/>
    </location>
</feature>
<accession>A0A1I9WJM2</accession>
<dbReference type="EMBL" id="KX353852">
    <property type="protein sequence ID" value="APA32341.1"/>
    <property type="molecule type" value="Genomic_DNA"/>
</dbReference>
<evidence type="ECO:0000256" key="1">
    <source>
        <dbReference type="SAM" id="Phobius"/>
    </source>
</evidence>
<feature type="transmembrane region" description="Helical" evidence="1">
    <location>
        <begin position="125"/>
        <end position="143"/>
    </location>
</feature>
<dbReference type="Pfam" id="PF11750">
    <property type="entry name" value="DUF3307"/>
    <property type="match status" value="1"/>
</dbReference>
<feature type="transmembrane region" description="Helical" evidence="1">
    <location>
        <begin position="308"/>
        <end position="331"/>
    </location>
</feature>
<name>A0A1I9WJM2_PSEFR</name>